<gene>
    <name evidence="2" type="ORF">B1047G05.7</name>
    <name evidence="1" type="ORF">P0677B10.22</name>
</gene>
<organism evidence="2 3">
    <name type="scientific">Oryza sativa subsp. japonica</name>
    <name type="common">Rice</name>
    <dbReference type="NCBI Taxonomy" id="39947"/>
    <lineage>
        <taxon>Eukaryota</taxon>
        <taxon>Viridiplantae</taxon>
        <taxon>Streptophyta</taxon>
        <taxon>Embryophyta</taxon>
        <taxon>Tracheophyta</taxon>
        <taxon>Spermatophyta</taxon>
        <taxon>Magnoliopsida</taxon>
        <taxon>Liliopsida</taxon>
        <taxon>Poales</taxon>
        <taxon>Poaceae</taxon>
        <taxon>BOP clade</taxon>
        <taxon>Oryzoideae</taxon>
        <taxon>Oryzeae</taxon>
        <taxon>Oryzinae</taxon>
        <taxon>Oryza</taxon>
        <taxon>Oryza sativa</taxon>
    </lineage>
</organism>
<evidence type="ECO:0000313" key="2">
    <source>
        <dbReference type="EMBL" id="BAD38336.1"/>
    </source>
</evidence>
<dbReference type="AlphaFoldDB" id="Q67U35"/>
<proteinExistence type="predicted"/>
<dbReference type="Proteomes" id="UP000000763">
    <property type="component" value="Chromosome 6"/>
</dbReference>
<evidence type="ECO:0000313" key="1">
    <source>
        <dbReference type="EMBL" id="BAD37828.1"/>
    </source>
</evidence>
<sequence length="53" mass="5763">MRRDRGSAWRLAGGGHRCSGAHTPTEVQMAVEQWCISGRSAGGGRQVKTPRQQ</sequence>
<evidence type="ECO:0000313" key="3">
    <source>
        <dbReference type="Proteomes" id="UP000000763"/>
    </source>
</evidence>
<dbReference type="EMBL" id="AP004803">
    <property type="protein sequence ID" value="BAD37828.1"/>
    <property type="molecule type" value="Genomic_DNA"/>
</dbReference>
<reference evidence="1" key="1">
    <citation type="submission" date="2002-02" db="EMBL/GenBank/DDBJ databases">
        <title>Oryza sativa nipponbare(GA3) genomic DNA, chromosome 6, PAC clone:P0677B10.</title>
        <authorList>
            <person name="Sasaki T."/>
            <person name="Matsumoto T."/>
            <person name="Yamamoto K."/>
        </authorList>
    </citation>
    <scope>NUCLEOTIDE SEQUENCE</scope>
</reference>
<name>Q67U35_ORYSJ</name>
<accession>Q67U35</accession>
<reference evidence="3" key="3">
    <citation type="journal article" date="2005" name="Nature">
        <title>The map-based sequence of the rice genome.</title>
        <authorList>
            <consortium name="International rice genome sequencing project (IRGSP)"/>
            <person name="Matsumoto T."/>
            <person name="Wu J."/>
            <person name="Kanamori H."/>
            <person name="Katayose Y."/>
            <person name="Fujisawa M."/>
            <person name="Namiki N."/>
            <person name="Mizuno H."/>
            <person name="Yamamoto K."/>
            <person name="Antonio B.A."/>
            <person name="Baba T."/>
            <person name="Sakata K."/>
            <person name="Nagamura Y."/>
            <person name="Aoki H."/>
            <person name="Arikawa K."/>
            <person name="Arita K."/>
            <person name="Bito T."/>
            <person name="Chiden Y."/>
            <person name="Fujitsuka N."/>
            <person name="Fukunaka R."/>
            <person name="Hamada M."/>
            <person name="Harada C."/>
            <person name="Hayashi A."/>
            <person name="Hijishita S."/>
            <person name="Honda M."/>
            <person name="Hosokawa S."/>
            <person name="Ichikawa Y."/>
            <person name="Idonuma A."/>
            <person name="Iijima M."/>
            <person name="Ikeda M."/>
            <person name="Ikeno M."/>
            <person name="Ito K."/>
            <person name="Ito S."/>
            <person name="Ito T."/>
            <person name="Ito Y."/>
            <person name="Ito Y."/>
            <person name="Iwabuchi A."/>
            <person name="Kamiya K."/>
            <person name="Karasawa W."/>
            <person name="Kurita K."/>
            <person name="Katagiri S."/>
            <person name="Kikuta A."/>
            <person name="Kobayashi H."/>
            <person name="Kobayashi N."/>
            <person name="Machita K."/>
            <person name="Maehara T."/>
            <person name="Masukawa M."/>
            <person name="Mizubayashi T."/>
            <person name="Mukai Y."/>
            <person name="Nagasaki H."/>
            <person name="Nagata Y."/>
            <person name="Naito S."/>
            <person name="Nakashima M."/>
            <person name="Nakama Y."/>
            <person name="Nakamichi Y."/>
            <person name="Nakamura M."/>
            <person name="Meguro A."/>
            <person name="Negishi M."/>
            <person name="Ohta I."/>
            <person name="Ohta T."/>
            <person name="Okamoto M."/>
            <person name="Ono N."/>
            <person name="Saji S."/>
            <person name="Sakaguchi M."/>
            <person name="Sakai K."/>
            <person name="Shibata M."/>
            <person name="Shimokawa T."/>
            <person name="Song J."/>
            <person name="Takazaki Y."/>
            <person name="Terasawa K."/>
            <person name="Tsugane M."/>
            <person name="Tsuji K."/>
            <person name="Ueda S."/>
            <person name="Waki K."/>
            <person name="Yamagata H."/>
            <person name="Yamamoto M."/>
            <person name="Yamamoto S."/>
            <person name="Yamane H."/>
            <person name="Yoshiki S."/>
            <person name="Yoshihara R."/>
            <person name="Yukawa K."/>
            <person name="Zhong H."/>
            <person name="Yano M."/>
            <person name="Yuan Q."/>
            <person name="Ouyang S."/>
            <person name="Liu J."/>
            <person name="Jones K.M."/>
            <person name="Gansberger K."/>
            <person name="Moffat K."/>
            <person name="Hill J."/>
            <person name="Bera J."/>
            <person name="Fadrosh D."/>
            <person name="Jin S."/>
            <person name="Johri S."/>
            <person name="Kim M."/>
            <person name="Overton L."/>
            <person name="Reardon M."/>
            <person name="Tsitrin T."/>
            <person name="Vuong H."/>
            <person name="Weaver B."/>
            <person name="Ciecko A."/>
            <person name="Tallon L."/>
            <person name="Jackson J."/>
            <person name="Pai G."/>
            <person name="Aken S.V."/>
            <person name="Utterback T."/>
            <person name="Reidmuller S."/>
            <person name="Feldblyum T."/>
            <person name="Hsiao J."/>
            <person name="Zismann V."/>
            <person name="Iobst S."/>
            <person name="de Vazeille A.R."/>
            <person name="Buell C.R."/>
            <person name="Ying K."/>
            <person name="Li Y."/>
            <person name="Lu T."/>
            <person name="Huang Y."/>
            <person name="Zhao Q."/>
            <person name="Feng Q."/>
            <person name="Zhang L."/>
            <person name="Zhu J."/>
            <person name="Weng Q."/>
            <person name="Mu J."/>
            <person name="Lu Y."/>
            <person name="Fan D."/>
            <person name="Liu Y."/>
            <person name="Guan J."/>
            <person name="Zhang Y."/>
            <person name="Yu S."/>
            <person name="Liu X."/>
            <person name="Zhang Y."/>
            <person name="Hong G."/>
            <person name="Han B."/>
            <person name="Choisne N."/>
            <person name="Demange N."/>
            <person name="Orjeda G."/>
            <person name="Samain S."/>
            <person name="Cattolico L."/>
            <person name="Pelletier E."/>
            <person name="Couloux A."/>
            <person name="Segurens B."/>
            <person name="Wincker P."/>
            <person name="D'Hont A."/>
            <person name="Scarpelli C."/>
            <person name="Weissenbach J."/>
            <person name="Salanoubat M."/>
            <person name="Quetier F."/>
            <person name="Yu Y."/>
            <person name="Kim H.R."/>
            <person name="Rambo T."/>
            <person name="Currie J."/>
            <person name="Collura K."/>
            <person name="Luo M."/>
            <person name="Yang T."/>
            <person name="Ammiraju J.S.S."/>
            <person name="Engler F."/>
            <person name="Soderlund C."/>
            <person name="Wing R.A."/>
            <person name="Palmer L.E."/>
            <person name="de la Bastide M."/>
            <person name="Spiegel L."/>
            <person name="Nascimento L."/>
            <person name="Zutavern T."/>
            <person name="O'Shaughnessy A."/>
            <person name="Dike S."/>
            <person name="Dedhia N."/>
            <person name="Preston R."/>
            <person name="Balija V."/>
            <person name="McCombie W.R."/>
            <person name="Chow T."/>
            <person name="Chen H."/>
            <person name="Chung M."/>
            <person name="Chen C."/>
            <person name="Shaw J."/>
            <person name="Wu H."/>
            <person name="Hsiao K."/>
            <person name="Chao Y."/>
            <person name="Chu M."/>
            <person name="Cheng C."/>
            <person name="Hour A."/>
            <person name="Lee P."/>
            <person name="Lin S."/>
            <person name="Lin Y."/>
            <person name="Liou J."/>
            <person name="Liu S."/>
            <person name="Hsing Y."/>
            <person name="Raghuvanshi S."/>
            <person name="Mohanty A."/>
            <person name="Bharti A.K."/>
            <person name="Gaur A."/>
            <person name="Gupta V."/>
            <person name="Kumar D."/>
            <person name="Ravi V."/>
            <person name="Vij S."/>
            <person name="Kapur A."/>
            <person name="Khurana P."/>
            <person name="Khurana P."/>
            <person name="Khurana J.P."/>
            <person name="Tyagi A.K."/>
            <person name="Gaikwad K."/>
            <person name="Singh A."/>
            <person name="Dalal V."/>
            <person name="Srivastava S."/>
            <person name="Dixit A."/>
            <person name="Pal A.K."/>
            <person name="Ghazi I.A."/>
            <person name="Yadav M."/>
            <person name="Pandit A."/>
            <person name="Bhargava A."/>
            <person name="Sureshbabu K."/>
            <person name="Batra K."/>
            <person name="Sharma T.R."/>
            <person name="Mohapatra T."/>
            <person name="Singh N.K."/>
            <person name="Messing J."/>
            <person name="Nelson A.B."/>
            <person name="Fuks G."/>
            <person name="Kavchok S."/>
            <person name="Keizer G."/>
            <person name="Linton E."/>
            <person name="Llaca V."/>
            <person name="Song R."/>
            <person name="Tanyolac B."/>
            <person name="Young S."/>
            <person name="Ho-Il K."/>
            <person name="Hahn J.H."/>
            <person name="Sangsakoo G."/>
            <person name="Vanavichit A."/>
            <person name="de Mattos Luiz.A.T."/>
            <person name="Zimmer P.D."/>
            <person name="Malone G."/>
            <person name="Dellagostin O."/>
            <person name="de Oliveira A.C."/>
            <person name="Bevan M."/>
            <person name="Bancroft I."/>
            <person name="Minx P."/>
            <person name="Cordum H."/>
            <person name="Wilson R."/>
            <person name="Cheng Z."/>
            <person name="Jin W."/>
            <person name="Jiang J."/>
            <person name="Leong S.A."/>
            <person name="Iwama H."/>
            <person name="Gojobori T."/>
            <person name="Itoh T."/>
            <person name="Niimura Y."/>
            <person name="Fujii Y."/>
            <person name="Habara T."/>
            <person name="Sakai H."/>
            <person name="Sato Y."/>
            <person name="Wilson G."/>
            <person name="Kumar K."/>
            <person name="McCouch S."/>
            <person name="Juretic N."/>
            <person name="Hoen D."/>
            <person name="Wright S."/>
            <person name="Bruskiewich R."/>
            <person name="Bureau T."/>
            <person name="Miyao A."/>
            <person name="Hirochika H."/>
            <person name="Nishikawa T."/>
            <person name="Kadowaki K."/>
            <person name="Sugiura M."/>
            <person name="Burr B."/>
            <person name="Sasaki T."/>
        </authorList>
    </citation>
    <scope>NUCLEOTIDE SEQUENCE [LARGE SCALE GENOMIC DNA]</scope>
    <source>
        <strain evidence="3">cv. Nipponbare</strain>
    </source>
</reference>
<reference evidence="3" key="4">
    <citation type="journal article" date="2008" name="Nucleic Acids Res.">
        <title>The rice annotation project database (RAP-DB): 2008 update.</title>
        <authorList>
            <consortium name="The rice annotation project (RAP)"/>
        </authorList>
    </citation>
    <scope>GENOME REANNOTATION</scope>
    <source>
        <strain evidence="3">cv. Nipponbare</strain>
    </source>
</reference>
<reference evidence="2" key="2">
    <citation type="submission" date="2002-09" db="EMBL/GenBank/DDBJ databases">
        <title>Oryza sativa nipponbare(GA3) genomic DNA, chromosome 6, BAC clone:B1047G05.</title>
        <authorList>
            <person name="Sasaki T."/>
            <person name="Matsumoto T."/>
            <person name="Katayose Y."/>
        </authorList>
    </citation>
    <scope>NUCLEOTIDE SEQUENCE</scope>
</reference>
<protein>
    <submittedName>
        <fullName evidence="2">Uncharacterized protein</fullName>
    </submittedName>
</protein>
<dbReference type="EMBL" id="AP005760">
    <property type="protein sequence ID" value="BAD38336.1"/>
    <property type="molecule type" value="Genomic_DNA"/>
</dbReference>